<dbReference type="Proteomes" id="UP000018001">
    <property type="component" value="Unassembled WGS sequence"/>
</dbReference>
<dbReference type="EMBL" id="BAUL01000029">
    <property type="protein sequence ID" value="GAD92561.1"/>
    <property type="molecule type" value="Genomic_DNA"/>
</dbReference>
<accession>V5FSA4</accession>
<proteinExistence type="predicted"/>
<dbReference type="OrthoDB" id="3649348at2759"/>
<dbReference type="HOGENOM" id="CLU_121037_0_0_1"/>
<dbReference type="AlphaFoldDB" id="V5FSA4"/>
<comment type="caution">
    <text evidence="1">The sequence shown here is derived from an EMBL/GenBank/DDBJ whole genome shotgun (WGS) entry which is preliminary data.</text>
</comment>
<reference evidence="2" key="1">
    <citation type="journal article" date="2014" name="Genome Announc.">
        <title>Draft genome sequence of the formaldehyde-resistant fungus Byssochlamys spectabilis No. 5 (anamorph Paecilomyces variotii No. 5) (NBRC109023).</title>
        <authorList>
            <person name="Oka T."/>
            <person name="Ekino K."/>
            <person name="Fukuda K."/>
            <person name="Nomura Y."/>
        </authorList>
    </citation>
    <scope>NUCLEOTIDE SEQUENCE [LARGE SCALE GENOMIC DNA]</scope>
    <source>
        <strain evidence="2">No. 5 / NBRC 109023</strain>
    </source>
</reference>
<protein>
    <submittedName>
        <fullName evidence="1">Uncharacterized protein</fullName>
    </submittedName>
</protein>
<dbReference type="eggNOG" id="ENOG502T0ZY">
    <property type="taxonomic scope" value="Eukaryota"/>
</dbReference>
<organism evidence="1 2">
    <name type="scientific">Byssochlamys spectabilis (strain No. 5 / NBRC 109023)</name>
    <name type="common">Paecilomyces variotii</name>
    <dbReference type="NCBI Taxonomy" id="1356009"/>
    <lineage>
        <taxon>Eukaryota</taxon>
        <taxon>Fungi</taxon>
        <taxon>Dikarya</taxon>
        <taxon>Ascomycota</taxon>
        <taxon>Pezizomycotina</taxon>
        <taxon>Eurotiomycetes</taxon>
        <taxon>Eurotiomycetidae</taxon>
        <taxon>Eurotiales</taxon>
        <taxon>Thermoascaceae</taxon>
        <taxon>Paecilomyces</taxon>
    </lineage>
</organism>
<name>V5FSA4_BYSSN</name>
<sequence>MASRIPVILCGKTERIGSVAIQSLKPEYEVIQFVMTPESGAVQIPALLRGETNVSSDSDLASRDYSRGVQAIILGGGYNDQDTKIMRDAAQGIRPVPWLRPDLSKPTPPLGPRYGEAMVERVKETLKGLQDSGKMEEDGIFYY</sequence>
<evidence type="ECO:0000313" key="2">
    <source>
        <dbReference type="Proteomes" id="UP000018001"/>
    </source>
</evidence>
<keyword evidence="2" id="KW-1185">Reference proteome</keyword>
<dbReference type="InParanoid" id="V5FSA4"/>
<gene>
    <name evidence="1" type="ORF">PVAR5_1154</name>
</gene>
<evidence type="ECO:0000313" key="1">
    <source>
        <dbReference type="EMBL" id="GAD92561.1"/>
    </source>
</evidence>